<comment type="caution">
    <text evidence="4">The sequence shown here is derived from an EMBL/GenBank/DDBJ whole genome shotgun (WGS) entry which is preliminary data.</text>
</comment>
<dbReference type="Pfam" id="PF04738">
    <property type="entry name" value="Lant_dehydr_N"/>
    <property type="match status" value="2"/>
</dbReference>
<evidence type="ECO:0000259" key="3">
    <source>
        <dbReference type="Pfam" id="PF04738"/>
    </source>
</evidence>
<gene>
    <name evidence="4" type="ORF">IW245_002912</name>
</gene>
<organism evidence="4 5">
    <name type="scientific">Longispora fulva</name>
    <dbReference type="NCBI Taxonomy" id="619741"/>
    <lineage>
        <taxon>Bacteria</taxon>
        <taxon>Bacillati</taxon>
        <taxon>Actinomycetota</taxon>
        <taxon>Actinomycetes</taxon>
        <taxon>Micromonosporales</taxon>
        <taxon>Micromonosporaceae</taxon>
        <taxon>Longispora</taxon>
    </lineage>
</organism>
<dbReference type="InterPro" id="IPR029058">
    <property type="entry name" value="AB_hydrolase_fold"/>
</dbReference>
<name>A0A8J7GI02_9ACTN</name>
<dbReference type="InterPro" id="IPR006827">
    <property type="entry name" value="Lant_deHydtase_N"/>
</dbReference>
<dbReference type="RefSeq" id="WP_231398799.1">
    <property type="nucleotide sequence ID" value="NZ_BONS01000016.1"/>
</dbReference>
<dbReference type="Gene3D" id="3.40.50.1820">
    <property type="entry name" value="alpha/beta hydrolase"/>
    <property type="match status" value="1"/>
</dbReference>
<feature type="domain" description="Thioesterase" evidence="2">
    <location>
        <begin position="19"/>
        <end position="231"/>
    </location>
</feature>
<dbReference type="PANTHER" id="PTHR11487:SF0">
    <property type="entry name" value="S-ACYL FATTY ACID SYNTHASE THIOESTERASE, MEDIUM CHAIN"/>
    <property type="match status" value="1"/>
</dbReference>
<dbReference type="Proteomes" id="UP000622552">
    <property type="component" value="Unassembled WGS sequence"/>
</dbReference>
<dbReference type="Pfam" id="PF00975">
    <property type="entry name" value="Thioesterase"/>
    <property type="match status" value="1"/>
</dbReference>
<dbReference type="EMBL" id="JADOUF010000001">
    <property type="protein sequence ID" value="MBG6136718.1"/>
    <property type="molecule type" value="Genomic_DNA"/>
</dbReference>
<feature type="domain" description="Lantibiotic dehydratase N-terminal" evidence="3">
    <location>
        <begin position="897"/>
        <end position="975"/>
    </location>
</feature>
<evidence type="ECO:0000259" key="2">
    <source>
        <dbReference type="Pfam" id="PF00975"/>
    </source>
</evidence>
<dbReference type="SUPFAM" id="SSF53474">
    <property type="entry name" value="alpha/beta-Hydrolases"/>
    <property type="match status" value="1"/>
</dbReference>
<dbReference type="AlphaFoldDB" id="A0A8J7GI02"/>
<accession>A0A8J7GI02</accession>
<dbReference type="InterPro" id="IPR001031">
    <property type="entry name" value="Thioesterase"/>
</dbReference>
<protein>
    <submittedName>
        <fullName evidence="4">Surfactin synthase thioesterase subunit</fullName>
    </submittedName>
</protein>
<dbReference type="GO" id="GO:0008610">
    <property type="term" value="P:lipid biosynthetic process"/>
    <property type="evidence" value="ECO:0007669"/>
    <property type="project" value="TreeGrafter"/>
</dbReference>
<evidence type="ECO:0000313" key="5">
    <source>
        <dbReference type="Proteomes" id="UP000622552"/>
    </source>
</evidence>
<feature type="domain" description="Lantibiotic dehydratase N-terminal" evidence="3">
    <location>
        <begin position="336"/>
        <end position="778"/>
    </location>
</feature>
<proteinExistence type="inferred from homology"/>
<evidence type="ECO:0000256" key="1">
    <source>
        <dbReference type="ARBA" id="ARBA00007169"/>
    </source>
</evidence>
<comment type="similarity">
    <text evidence="1">Belongs to the thioesterase family.</text>
</comment>
<reference evidence="4" key="1">
    <citation type="submission" date="2020-11" db="EMBL/GenBank/DDBJ databases">
        <title>Sequencing the genomes of 1000 actinobacteria strains.</title>
        <authorList>
            <person name="Klenk H.-P."/>
        </authorList>
    </citation>
    <scope>NUCLEOTIDE SEQUENCE</scope>
    <source>
        <strain evidence="4">DSM 45356</strain>
    </source>
</reference>
<dbReference type="PANTHER" id="PTHR11487">
    <property type="entry name" value="THIOESTERASE"/>
    <property type="match status" value="1"/>
</dbReference>
<sequence>MTGARMFVAAVRPDADVLLFCLPYAGGGAGAFHPWRTAFPAGVDVQPVQLPGRENRIAEPAHFTPEDVAVAIADRADRPYAIYGHSMGARLGFEVIRCLRRTGARLPSRFYVGGSRPPDLEESLVRIVDLPDDGFVRGLEALGGTPPGALDVPELRELLLPLLRADFGWIDGYRYHDEDPLPVPIVGFAGQADPSVTPDLMAGWERHTGAGFRLHTVPGDHFFLVGDLARVTAAISEDLLGAVAPAGPPVTSDPATPAPPATHRIPLPGTDWTVWRQALLRTTGFPADGLDRLGSPALAAAADAHLDGGLDADGYAHAYEAAAAQVSEQIWAIATDPLFREAVTWQNRNALYALDGIAHQGPVAPRNSKRRQREEMVAQYWQRYCAKNETVGFFGPTTWIDLDPQGPAASAEPGPGLVRERRVFFEHWALSAFAAAVTADPRARRWLVPSVSPQLVLDGRHLVRVAQAPLHLTPAEAALLAECDGRRPAIEVARAACGVAGSPLRTPEDALILLGQLAERALVRWDVDLPMRMNAEDVLAERLALIGEPDLRDQALAGLARLRAARDAVEAAGGDPAAVQAALTALNATFVELTGQEAERRAGQMYAGRTLVVEECVRDLEAGIGGAVLEAMAGPFGILLQAARWLTVATAEAYLAVLGDFYQELARDLGTRDVPFGQLWYLAQGIFFGRGDRPVDEVAEEFTRRWSDLFRLDRFGDDTKAVALTSAELADLVREVFPADRPAWAAARVHSPDLHVCATSVEALARGEFTLVLGEIHAAWATLDAGLFLVGCTQVEELRAATLADVGPGRVLPLYPLDWPRYTSRLSGALDNDTDFQLGILPGPGADPDRLIPVTALTVSERDGDLVVHGRGQRWPLIEMFAELIGIHTQGAFKLVAATGHTPRITVDRMVLARETWRTTIAGTGLADVRGEQAQYLAARRWRAATGLPETVFVSIATETKPCYVDLGSPVYVTIFCSMLRAARLSHGDDVRVTITEMLPTPDEAWVPDAAGQRYFSEIRVQVCDPEPADTGRRP</sequence>
<dbReference type="InterPro" id="IPR012223">
    <property type="entry name" value="TEII"/>
</dbReference>
<keyword evidence="5" id="KW-1185">Reference proteome</keyword>
<evidence type="ECO:0000313" key="4">
    <source>
        <dbReference type="EMBL" id="MBG6136718.1"/>
    </source>
</evidence>